<keyword evidence="1" id="KW-0472">Membrane</keyword>
<feature type="transmembrane region" description="Helical" evidence="1">
    <location>
        <begin position="73"/>
        <end position="93"/>
    </location>
</feature>
<reference evidence="2 3" key="1">
    <citation type="submission" date="2023-03" db="EMBL/GenBank/DDBJ databases">
        <authorList>
            <person name="Pearce D."/>
        </authorList>
    </citation>
    <scope>NUCLEOTIDE SEQUENCE [LARGE SCALE GENOMIC DNA]</scope>
    <source>
        <strain evidence="2">Msz</strain>
    </source>
</reference>
<feature type="transmembrane region" description="Helical" evidence="1">
    <location>
        <begin position="12"/>
        <end position="34"/>
    </location>
</feature>
<dbReference type="SUPFAM" id="SSF103473">
    <property type="entry name" value="MFS general substrate transporter"/>
    <property type="match status" value="1"/>
</dbReference>
<keyword evidence="3" id="KW-1185">Reference proteome</keyword>
<keyword evidence="1" id="KW-0812">Transmembrane</keyword>
<dbReference type="RefSeq" id="WP_026611710.1">
    <property type="nucleotide sequence ID" value="NZ_OX458333.1"/>
</dbReference>
<name>A0ABN8X574_9GAMM</name>
<keyword evidence="1" id="KW-1133">Transmembrane helix</keyword>
<dbReference type="EMBL" id="OX458333">
    <property type="protein sequence ID" value="CAI8839584.1"/>
    <property type="molecule type" value="Genomic_DNA"/>
</dbReference>
<evidence type="ECO:0000313" key="3">
    <source>
        <dbReference type="Proteomes" id="UP001162030"/>
    </source>
</evidence>
<accession>A0ABN8X574</accession>
<organism evidence="2 3">
    <name type="scientific">Methylocaldum szegediense</name>
    <dbReference type="NCBI Taxonomy" id="73780"/>
    <lineage>
        <taxon>Bacteria</taxon>
        <taxon>Pseudomonadati</taxon>
        <taxon>Pseudomonadota</taxon>
        <taxon>Gammaproteobacteria</taxon>
        <taxon>Methylococcales</taxon>
        <taxon>Methylococcaceae</taxon>
        <taxon>Methylocaldum</taxon>
    </lineage>
</organism>
<dbReference type="Proteomes" id="UP001162030">
    <property type="component" value="Chromosome"/>
</dbReference>
<protein>
    <submittedName>
        <fullName evidence="2">Uncharacterized protein</fullName>
    </submittedName>
</protein>
<gene>
    <name evidence="2" type="ORF">MSZNOR_2302</name>
</gene>
<dbReference type="InterPro" id="IPR036259">
    <property type="entry name" value="MFS_trans_sf"/>
</dbReference>
<proteinExistence type="predicted"/>
<evidence type="ECO:0000313" key="2">
    <source>
        <dbReference type="EMBL" id="CAI8839584.1"/>
    </source>
</evidence>
<sequence>MVEPVQLEDFVLNIASAATIVLAGAGYAGFYAWGKITRRPGFVISAYASYACLAAAVWVLAETSHFEGFWRVVAGLMLIGYFVAPLAIFRLCMATHATEHPEHDRPNIDQQQEGEPS</sequence>
<feature type="transmembrane region" description="Helical" evidence="1">
    <location>
        <begin position="41"/>
        <end position="61"/>
    </location>
</feature>
<evidence type="ECO:0000256" key="1">
    <source>
        <dbReference type="SAM" id="Phobius"/>
    </source>
</evidence>